<feature type="domain" description="MotA/TolQ/ExbB proton channel" evidence="8">
    <location>
        <begin position="72"/>
        <end position="186"/>
    </location>
</feature>
<accession>A0P656</accession>
<dbReference type="Pfam" id="PF01618">
    <property type="entry name" value="MotA_ExbB"/>
    <property type="match status" value="1"/>
</dbReference>
<dbReference type="GO" id="GO:0005886">
    <property type="term" value="C:plasma membrane"/>
    <property type="evidence" value="ECO:0007669"/>
    <property type="project" value="UniProtKB-SubCell"/>
</dbReference>
<dbReference type="OrthoDB" id="4045at2"/>
<keyword evidence="2" id="KW-1003">Cell membrane</keyword>
<evidence type="ECO:0000313" key="10">
    <source>
        <dbReference type="Proteomes" id="UP000054262"/>
    </source>
</evidence>
<dbReference type="PANTHER" id="PTHR30625:SF11">
    <property type="entry name" value="MOTA_TOLQ_EXBB PROTON CHANNEL DOMAIN-CONTAINING PROTEIN"/>
    <property type="match status" value="1"/>
</dbReference>
<organism evidence="9 10">
    <name type="scientific">Methylophilales bacterium HTCC2181</name>
    <dbReference type="NCBI Taxonomy" id="383631"/>
    <lineage>
        <taxon>Bacteria</taxon>
        <taxon>Pseudomonadati</taxon>
        <taxon>Pseudomonadota</taxon>
        <taxon>Betaproteobacteria</taxon>
        <taxon>Nitrosomonadales</taxon>
        <taxon>OM43 clade</taxon>
    </lineage>
</organism>
<keyword evidence="3 7" id="KW-0812">Transmembrane</keyword>
<feature type="transmembrane region" description="Helical" evidence="7">
    <location>
        <begin position="12"/>
        <end position="31"/>
    </location>
</feature>
<comment type="caution">
    <text evidence="9">The sequence shown here is derived from an EMBL/GenBank/DDBJ whole genome shotgun (WGS) entry which is preliminary data.</text>
</comment>
<evidence type="ECO:0000256" key="4">
    <source>
        <dbReference type="ARBA" id="ARBA00022989"/>
    </source>
</evidence>
<keyword evidence="6" id="KW-0813">Transport</keyword>
<feature type="transmembrane region" description="Helical" evidence="7">
    <location>
        <begin position="106"/>
        <end position="130"/>
    </location>
</feature>
<dbReference type="InterPro" id="IPR050790">
    <property type="entry name" value="ExbB/TolQ_transport"/>
</dbReference>
<keyword evidence="5 7" id="KW-0472">Membrane</keyword>
<dbReference type="PANTHER" id="PTHR30625">
    <property type="entry name" value="PROTEIN TOLQ"/>
    <property type="match status" value="1"/>
</dbReference>
<comment type="similarity">
    <text evidence="6">Belongs to the exbB/tolQ family.</text>
</comment>
<reference evidence="9 10" key="1">
    <citation type="submission" date="2006-11" db="EMBL/GenBank/DDBJ databases">
        <authorList>
            <person name="Giovannoni S."/>
            <person name="Vergin K."/>
            <person name="Ferriera S."/>
            <person name="Johnson J."/>
            <person name="Kravitz S."/>
            <person name="Beeson K."/>
            <person name="Sutton G."/>
            <person name="Rogers Y.-H."/>
            <person name="Friedman R."/>
            <person name="Frazier M."/>
            <person name="Venter J.C."/>
        </authorList>
    </citation>
    <scope>NUCLEOTIDE SEQUENCE [LARGE SCALE GENOMIC DNA]</scope>
    <source>
        <strain evidence="9 10">HTCC2181</strain>
    </source>
</reference>
<dbReference type="EMBL" id="AAUX01000001">
    <property type="protein sequence ID" value="EAV47016.1"/>
    <property type="molecule type" value="Genomic_DNA"/>
</dbReference>
<evidence type="ECO:0000313" key="9">
    <source>
        <dbReference type="EMBL" id="EAV47016.1"/>
    </source>
</evidence>
<comment type="subcellular location">
    <subcellularLocation>
        <location evidence="1">Cell membrane</location>
        <topology evidence="1">Multi-pass membrane protein</topology>
    </subcellularLocation>
    <subcellularLocation>
        <location evidence="6">Membrane</location>
        <topology evidence="6">Multi-pass membrane protein</topology>
    </subcellularLocation>
</comment>
<keyword evidence="6" id="KW-0653">Protein transport</keyword>
<proteinExistence type="inferred from homology"/>
<evidence type="ECO:0000256" key="2">
    <source>
        <dbReference type="ARBA" id="ARBA00022475"/>
    </source>
</evidence>
<sequence>MWEIIQDAGWPIWPLIFTSVVGFSIIIERLFSLRSSNIIPENLMSNLELQLKKGVIKKEELNKMESESLLGLMLAAVIKNQGKPLEVMNDAIIKAGDSISYQLEKYLHILAMISTVAPLLGLFGTIIGMVELFSSFTSDGHDVEMFARGISVALYNTAGGIVVAIPAMISHRFFRAKIDSQIHIMETNADRLIDLIN</sequence>
<evidence type="ECO:0000259" key="8">
    <source>
        <dbReference type="Pfam" id="PF01618"/>
    </source>
</evidence>
<evidence type="ECO:0000256" key="7">
    <source>
        <dbReference type="SAM" id="Phobius"/>
    </source>
</evidence>
<gene>
    <name evidence="9" type="ORF">MB2181_03045</name>
</gene>
<dbReference type="Proteomes" id="UP000054262">
    <property type="component" value="Unassembled WGS sequence"/>
</dbReference>
<keyword evidence="4 7" id="KW-1133">Transmembrane helix</keyword>
<evidence type="ECO:0000256" key="5">
    <source>
        <dbReference type="ARBA" id="ARBA00023136"/>
    </source>
</evidence>
<evidence type="ECO:0000256" key="1">
    <source>
        <dbReference type="ARBA" id="ARBA00004651"/>
    </source>
</evidence>
<dbReference type="GO" id="GO:0017038">
    <property type="term" value="P:protein import"/>
    <property type="evidence" value="ECO:0007669"/>
    <property type="project" value="TreeGrafter"/>
</dbReference>
<keyword evidence="10" id="KW-1185">Reference proteome</keyword>
<dbReference type="AlphaFoldDB" id="A0P656"/>
<protein>
    <submittedName>
        <fullName evidence="9">Putative biopolymer transport protein</fullName>
    </submittedName>
</protein>
<feature type="transmembrane region" description="Helical" evidence="7">
    <location>
        <begin position="150"/>
        <end position="169"/>
    </location>
</feature>
<evidence type="ECO:0000256" key="3">
    <source>
        <dbReference type="ARBA" id="ARBA00022692"/>
    </source>
</evidence>
<dbReference type="InterPro" id="IPR002898">
    <property type="entry name" value="MotA_ExbB_proton_chnl"/>
</dbReference>
<evidence type="ECO:0000256" key="6">
    <source>
        <dbReference type="RuleBase" id="RU004057"/>
    </source>
</evidence>
<name>A0P656_9PROT</name>